<evidence type="ECO:0000256" key="1">
    <source>
        <dbReference type="ARBA" id="ARBA00004236"/>
    </source>
</evidence>
<dbReference type="GO" id="GO:0005886">
    <property type="term" value="C:plasma membrane"/>
    <property type="evidence" value="ECO:0007669"/>
    <property type="project" value="UniProtKB-SubCell"/>
</dbReference>
<dbReference type="EMBL" id="JALGRD010000018">
    <property type="protein sequence ID" value="MCJ0975961.1"/>
    <property type="molecule type" value="Genomic_DNA"/>
</dbReference>
<dbReference type="CDD" id="cd09971">
    <property type="entry name" value="SdiA-regulated"/>
    <property type="match status" value="1"/>
</dbReference>
<dbReference type="AlphaFoldDB" id="A0A9X1W6F3"/>
<comment type="subcellular location">
    <subcellularLocation>
        <location evidence="1">Cell membrane</location>
    </subcellularLocation>
</comment>
<feature type="transmembrane region" description="Helical" evidence="5">
    <location>
        <begin position="21"/>
        <end position="43"/>
    </location>
</feature>
<keyword evidence="5" id="KW-1133">Transmembrane helix</keyword>
<evidence type="ECO:0000313" key="6">
    <source>
        <dbReference type="EMBL" id="MCJ0975961.1"/>
    </source>
</evidence>
<comment type="caution">
    <text evidence="6">The sequence shown here is derived from an EMBL/GenBank/DDBJ whole genome shotgun (WGS) entry which is preliminary data.</text>
</comment>
<reference evidence="6" key="1">
    <citation type="submission" date="2022-03" db="EMBL/GenBank/DDBJ databases">
        <title>Pseudomonas marianensis sp. nov., a marine bacterium isolated from deep-sea sediments of the Mariana Trench.</title>
        <authorList>
            <person name="Wei Y."/>
        </authorList>
    </citation>
    <scope>NUCLEOTIDE SEQUENCE</scope>
    <source>
        <strain evidence="6">PS1</strain>
    </source>
</reference>
<keyword evidence="7" id="KW-1185">Reference proteome</keyword>
<keyword evidence="4 5" id="KW-0472">Membrane</keyword>
<organism evidence="6 7">
    <name type="scientific">Stutzerimonas marianensis</name>
    <dbReference type="NCBI Taxonomy" id="2929513"/>
    <lineage>
        <taxon>Bacteria</taxon>
        <taxon>Pseudomonadati</taxon>
        <taxon>Pseudomonadota</taxon>
        <taxon>Gammaproteobacteria</taxon>
        <taxon>Pseudomonadales</taxon>
        <taxon>Pseudomonadaceae</taxon>
        <taxon>Stutzerimonas</taxon>
    </lineage>
</organism>
<dbReference type="RefSeq" id="WP_023445418.1">
    <property type="nucleotide sequence ID" value="NZ_JALGRD010000018.1"/>
</dbReference>
<accession>A0A9X1W6F3</accession>
<evidence type="ECO:0000256" key="5">
    <source>
        <dbReference type="SAM" id="Phobius"/>
    </source>
</evidence>
<dbReference type="Gene3D" id="2.120.10.30">
    <property type="entry name" value="TolB, C-terminal domain"/>
    <property type="match status" value="1"/>
</dbReference>
<gene>
    <name evidence="6" type="ORF">MST27_21610</name>
</gene>
<name>A0A9X1W6F3_9GAMM</name>
<keyword evidence="5" id="KW-0812">Transmembrane</keyword>
<proteinExistence type="inferred from homology"/>
<evidence type="ECO:0000256" key="2">
    <source>
        <dbReference type="ARBA" id="ARBA00009852"/>
    </source>
</evidence>
<dbReference type="Proteomes" id="UP001139682">
    <property type="component" value="Unassembled WGS sequence"/>
</dbReference>
<dbReference type="InterPro" id="IPR009722">
    <property type="entry name" value="YjiK/CarP"/>
</dbReference>
<comment type="similarity">
    <text evidence="2">Belongs to the YjiK family.</text>
</comment>
<dbReference type="SUPFAM" id="SSF50956">
    <property type="entry name" value="Thermostable phytase (3-phytase)"/>
    <property type="match status" value="1"/>
</dbReference>
<protein>
    <submittedName>
        <fullName evidence="6">SdiA-regulated domain-containing protein</fullName>
    </submittedName>
</protein>
<keyword evidence="3" id="KW-1003">Cell membrane</keyword>
<dbReference type="Pfam" id="PF06977">
    <property type="entry name" value="SdiA-regulated"/>
    <property type="match status" value="1"/>
</dbReference>
<evidence type="ECO:0000313" key="7">
    <source>
        <dbReference type="Proteomes" id="UP001139682"/>
    </source>
</evidence>
<evidence type="ECO:0000256" key="3">
    <source>
        <dbReference type="ARBA" id="ARBA00022475"/>
    </source>
</evidence>
<sequence length="319" mass="35739">MNSAVEHNKGKLKPRRELHSLGLFSLGLLILLLAAIASNSFHWHDRAWFYVTSRLTADQWKGRSIWLPDYKVEVEARPVIGISDDLSAIDYAPDRKRLLAVTNAPPIMLVELDREGSLTAQYPLNGFEDVEGLAYMGDGLVVVADELQQQLVFFRLPEQPGQVVDKLDAQTLALPLTSSAHNKGFEGVTYDAIHDRIFVAKERDPRKLYVVSGAKASLNAKLQLKVEDLSGWIDRSVFARDISDLHFDERTGHLLVLSDESKLVIELSENGDGVSFRTLLGRFSDLKKSAGQPEGLTMDDEGLLYVVSEPNLFYRFKKD</sequence>
<dbReference type="InterPro" id="IPR011042">
    <property type="entry name" value="6-blade_b-propeller_TolB-like"/>
</dbReference>
<evidence type="ECO:0000256" key="4">
    <source>
        <dbReference type="ARBA" id="ARBA00023136"/>
    </source>
</evidence>